<dbReference type="InterPro" id="IPR017039">
    <property type="entry name" value="Virul_fac_BrkB"/>
</dbReference>
<dbReference type="GO" id="GO:0005886">
    <property type="term" value="C:plasma membrane"/>
    <property type="evidence" value="ECO:0007669"/>
    <property type="project" value="UniProtKB-SubCell"/>
</dbReference>
<evidence type="ECO:0000256" key="1">
    <source>
        <dbReference type="ARBA" id="ARBA00004651"/>
    </source>
</evidence>
<evidence type="ECO:0000256" key="4">
    <source>
        <dbReference type="ARBA" id="ARBA00022989"/>
    </source>
</evidence>
<reference evidence="7 8" key="1">
    <citation type="submission" date="2015-03" db="EMBL/GenBank/DDBJ databases">
        <title>Draft genome sequence of Elstera litoralis.</title>
        <authorList>
            <person name="Rahalkar M.C."/>
            <person name="Dhakephalkar P.K."/>
            <person name="Pore S.D."/>
            <person name="Arora P."/>
            <person name="Kapse N.G."/>
            <person name="Pandit P.S."/>
        </authorList>
    </citation>
    <scope>NUCLEOTIDE SEQUENCE [LARGE SCALE GENOMIC DNA]</scope>
    <source>
        <strain evidence="7 8">Dia-1</strain>
    </source>
</reference>
<dbReference type="Pfam" id="PF03631">
    <property type="entry name" value="Virul_fac_BrkB"/>
    <property type="match status" value="1"/>
</dbReference>
<dbReference type="PANTHER" id="PTHR30213">
    <property type="entry name" value="INNER MEMBRANE PROTEIN YHJD"/>
    <property type="match status" value="1"/>
</dbReference>
<proteinExistence type="predicted"/>
<keyword evidence="2" id="KW-1003">Cell membrane</keyword>
<organism evidence="7 8">
    <name type="scientific">Elstera litoralis</name>
    <dbReference type="NCBI Taxonomy" id="552518"/>
    <lineage>
        <taxon>Bacteria</taxon>
        <taxon>Pseudomonadati</taxon>
        <taxon>Pseudomonadota</taxon>
        <taxon>Alphaproteobacteria</taxon>
        <taxon>Rhodospirillales</taxon>
        <taxon>Rhodospirillaceae</taxon>
        <taxon>Elstera</taxon>
    </lineage>
</organism>
<comment type="subcellular location">
    <subcellularLocation>
        <location evidence="1">Cell membrane</location>
        <topology evidence="1">Multi-pass membrane protein</topology>
    </subcellularLocation>
</comment>
<accession>A0A0F3IWN3</accession>
<comment type="caution">
    <text evidence="7">The sequence shown here is derived from an EMBL/GenBank/DDBJ whole genome shotgun (WGS) entry which is preliminary data.</text>
</comment>
<evidence type="ECO:0000256" key="3">
    <source>
        <dbReference type="ARBA" id="ARBA00022692"/>
    </source>
</evidence>
<dbReference type="AlphaFoldDB" id="A0A0F3IWN3"/>
<keyword evidence="8" id="KW-1185">Reference proteome</keyword>
<keyword evidence="3 6" id="KW-0812">Transmembrane</keyword>
<dbReference type="Proteomes" id="UP000033774">
    <property type="component" value="Unassembled WGS sequence"/>
</dbReference>
<dbReference type="EMBL" id="LAJY01000168">
    <property type="protein sequence ID" value="KJV10024.1"/>
    <property type="molecule type" value="Genomic_DNA"/>
</dbReference>
<name>A0A0F3IWN3_9PROT</name>
<sequence>MIALAFCKSVVTRFSKEKVAILAGSLAFTTLLTLVPLAILVFGVAARFDGIGAWIGQARGMIVSSFVPVVGDTVDQQLTTFISNAASLPTFLLPALGVSVFLLLLEIETSFNAIWRTDRHWPWAVRFLAFYCHRHHLAAAGGGERLGGGNADFGRR</sequence>
<keyword evidence="5 6" id="KW-0472">Membrane</keyword>
<evidence type="ECO:0000256" key="5">
    <source>
        <dbReference type="ARBA" id="ARBA00023136"/>
    </source>
</evidence>
<evidence type="ECO:0000313" key="8">
    <source>
        <dbReference type="Proteomes" id="UP000033774"/>
    </source>
</evidence>
<evidence type="ECO:0000256" key="6">
    <source>
        <dbReference type="SAM" id="Phobius"/>
    </source>
</evidence>
<dbReference type="RefSeq" id="WP_045775330.1">
    <property type="nucleotide sequence ID" value="NZ_LAJY01000168.1"/>
</dbReference>
<dbReference type="NCBIfam" id="TIGR00765">
    <property type="entry name" value="yihY_not_rbn"/>
    <property type="match status" value="1"/>
</dbReference>
<keyword evidence="4 6" id="KW-1133">Transmembrane helix</keyword>
<protein>
    <submittedName>
        <fullName evidence="7">Uncharacterized protein</fullName>
    </submittedName>
</protein>
<feature type="transmembrane region" description="Helical" evidence="6">
    <location>
        <begin position="21"/>
        <end position="46"/>
    </location>
</feature>
<feature type="transmembrane region" description="Helical" evidence="6">
    <location>
        <begin position="86"/>
        <end position="105"/>
    </location>
</feature>
<dbReference type="PANTHER" id="PTHR30213:SF0">
    <property type="entry name" value="UPF0761 MEMBRANE PROTEIN YIHY"/>
    <property type="match status" value="1"/>
</dbReference>
<evidence type="ECO:0000256" key="2">
    <source>
        <dbReference type="ARBA" id="ARBA00022475"/>
    </source>
</evidence>
<evidence type="ECO:0000313" key="7">
    <source>
        <dbReference type="EMBL" id="KJV10024.1"/>
    </source>
</evidence>
<gene>
    <name evidence="7" type="ORF">VZ95_07670</name>
</gene>